<dbReference type="KEGG" id="psua:FLK61_37560"/>
<dbReference type="InterPro" id="IPR002933">
    <property type="entry name" value="Peptidase_M20"/>
</dbReference>
<feature type="binding site" evidence="3">
    <location>
        <position position="125"/>
    </location>
    <ligand>
        <name>Zn(2+)</name>
        <dbReference type="ChEBI" id="CHEBI:29105"/>
        <label>2</label>
    </ligand>
</feature>
<sequence>MEQSIERVGRMLSAINKVGHTKNGQQRIAYTAEEDRVFEVVADWCKELSMTVRMDQAGNLIARRKGRQDDLPAIAIGSHLDTVYTGGGFDGTIGVIAGVEIIHRLNEAHVETEHPIEVIAFRAEESSRFGVATIGSKAMAGTFDTERLQHVKDRDGVTLKEALQQKGLHVETMNESKRTREELQAFFEMHIEQGPELEQAKKPVAIASAIAAPTRLSIDIMGKYAHSGTTAMDKRKDALVVASHLILAVESFAKTEASLGTIGTVGIVDVDNGAMNVVPGHVTLKVDIRGINVASIKRVVEAVYEKAEKLASDQKVAIEVEVISEEAPVPLSERLQHTLKQAAGSVGIAPITIPSGAGHDAMNLAAFTDSALLFIPSRDGVSHHPEEYSSMQDIVCGIDVLEEAVKQEAVAHTKELNSP</sequence>
<evidence type="ECO:0000256" key="3">
    <source>
        <dbReference type="PIRSR" id="PIRSR001235-1"/>
    </source>
</evidence>
<dbReference type="Gene3D" id="3.40.630.10">
    <property type="entry name" value="Zn peptidases"/>
    <property type="match status" value="1"/>
</dbReference>
<feature type="binding site" evidence="3">
    <location>
        <position position="90"/>
    </location>
    <ligand>
        <name>Zn(2+)</name>
        <dbReference type="ChEBI" id="CHEBI:29105"/>
        <label>1</label>
    </ligand>
</feature>
<dbReference type="AlphaFoldDB" id="A0A859FG51"/>
<evidence type="ECO:0000256" key="4">
    <source>
        <dbReference type="PIRSR" id="PIRSR001235-2"/>
    </source>
</evidence>
<dbReference type="SUPFAM" id="SSF53187">
    <property type="entry name" value="Zn-dependent exopeptidases"/>
    <property type="match status" value="1"/>
</dbReference>
<protein>
    <submittedName>
        <fullName evidence="6">Zn-dependent hydrolase</fullName>
    </submittedName>
</protein>
<dbReference type="PROSITE" id="PS00758">
    <property type="entry name" value="ARGE_DAPE_CPG2_1"/>
    <property type="match status" value="1"/>
</dbReference>
<dbReference type="NCBIfam" id="NF006771">
    <property type="entry name" value="PRK09290.1-5"/>
    <property type="match status" value="1"/>
</dbReference>
<dbReference type="Pfam" id="PF01546">
    <property type="entry name" value="Peptidase_M20"/>
    <property type="match status" value="1"/>
</dbReference>
<keyword evidence="3" id="KW-0862">Zinc</keyword>
<dbReference type="NCBIfam" id="TIGR01879">
    <property type="entry name" value="hydantase"/>
    <property type="match status" value="1"/>
</dbReference>
<feature type="binding site" evidence="3">
    <location>
        <position position="79"/>
    </location>
    <ligand>
        <name>Zn(2+)</name>
        <dbReference type="ChEBI" id="CHEBI:29105"/>
        <label>1</label>
    </ligand>
</feature>
<evidence type="ECO:0000256" key="2">
    <source>
        <dbReference type="ARBA" id="ARBA00022801"/>
    </source>
</evidence>
<name>A0A859FG51_9BACI</name>
<comment type="similarity">
    <text evidence="1">Belongs to the peptidase M20 family.</text>
</comment>
<keyword evidence="2 6" id="KW-0378">Hydrolase</keyword>
<accession>A0A859FG51</accession>
<evidence type="ECO:0000313" key="7">
    <source>
        <dbReference type="Proteomes" id="UP000318138"/>
    </source>
</evidence>
<dbReference type="Pfam" id="PF07687">
    <property type="entry name" value="M20_dimer"/>
    <property type="match status" value="1"/>
</dbReference>
<dbReference type="InterPro" id="IPR001261">
    <property type="entry name" value="ArgE/DapE_CS"/>
</dbReference>
<dbReference type="GO" id="GO:0046872">
    <property type="term" value="F:metal ion binding"/>
    <property type="evidence" value="ECO:0007669"/>
    <property type="project" value="UniProtKB-KW"/>
</dbReference>
<dbReference type="InterPro" id="IPR011650">
    <property type="entry name" value="Peptidase_M20_dimer"/>
</dbReference>
<keyword evidence="3" id="KW-0479">Metal-binding</keyword>
<feature type="binding site" evidence="4">
    <location>
        <position position="215"/>
    </location>
    <ligand>
        <name>allantoate</name>
        <dbReference type="ChEBI" id="CHEBI:17536"/>
    </ligand>
</feature>
<dbReference type="InterPro" id="IPR010158">
    <property type="entry name" value="Amidase_Cbmase"/>
</dbReference>
<feature type="binding site" evidence="3">
    <location>
        <position position="383"/>
    </location>
    <ligand>
        <name>Zn(2+)</name>
        <dbReference type="ChEBI" id="CHEBI:29105"/>
        <label>2</label>
    </ligand>
</feature>
<dbReference type="EMBL" id="CP041372">
    <property type="protein sequence ID" value="QKS72343.1"/>
    <property type="molecule type" value="Genomic_DNA"/>
</dbReference>
<dbReference type="CDD" id="cd03884">
    <property type="entry name" value="M20_bAS"/>
    <property type="match status" value="1"/>
</dbReference>
<dbReference type="SUPFAM" id="SSF55031">
    <property type="entry name" value="Bacterial exopeptidase dimerisation domain"/>
    <property type="match status" value="1"/>
</dbReference>
<feature type="binding site" evidence="3">
    <location>
        <position position="190"/>
    </location>
    <ligand>
        <name>Zn(2+)</name>
        <dbReference type="ChEBI" id="CHEBI:29105"/>
        <label>1</label>
    </ligand>
</feature>
<proteinExistence type="inferred from homology"/>
<dbReference type="PANTHER" id="PTHR32494:SF5">
    <property type="entry name" value="ALLANTOATE AMIDOHYDROLASE"/>
    <property type="match status" value="1"/>
</dbReference>
<keyword evidence="7" id="KW-1185">Reference proteome</keyword>
<evidence type="ECO:0000313" key="6">
    <source>
        <dbReference type="EMBL" id="QKS72343.1"/>
    </source>
</evidence>
<evidence type="ECO:0000259" key="5">
    <source>
        <dbReference type="Pfam" id="PF07687"/>
    </source>
</evidence>
<organism evidence="6 7">
    <name type="scientific">Paenalkalicoccus suaedae</name>
    <dbReference type="NCBI Taxonomy" id="2592382"/>
    <lineage>
        <taxon>Bacteria</taxon>
        <taxon>Bacillati</taxon>
        <taxon>Bacillota</taxon>
        <taxon>Bacilli</taxon>
        <taxon>Bacillales</taxon>
        <taxon>Bacillaceae</taxon>
        <taxon>Paenalkalicoccus</taxon>
    </lineage>
</organism>
<feature type="binding site" evidence="3">
    <location>
        <position position="90"/>
    </location>
    <ligand>
        <name>Zn(2+)</name>
        <dbReference type="ChEBI" id="CHEBI:29105"/>
        <label>2</label>
    </ligand>
</feature>
<dbReference type="Proteomes" id="UP000318138">
    <property type="component" value="Chromosome"/>
</dbReference>
<evidence type="ECO:0000256" key="1">
    <source>
        <dbReference type="ARBA" id="ARBA00006153"/>
    </source>
</evidence>
<reference evidence="7" key="1">
    <citation type="submission" date="2019-07" db="EMBL/GenBank/DDBJ databases">
        <title>Bacillus alkalisoli sp. nov. isolated from saline soil.</title>
        <authorList>
            <person name="Sun J.-Q."/>
            <person name="Xu L."/>
        </authorList>
    </citation>
    <scope>NUCLEOTIDE SEQUENCE [LARGE SCALE GENOMIC DNA]</scope>
    <source>
        <strain evidence="7">M4U3P1</strain>
    </source>
</reference>
<dbReference type="PANTHER" id="PTHR32494">
    <property type="entry name" value="ALLANTOATE DEIMINASE-RELATED"/>
    <property type="match status" value="1"/>
</dbReference>
<dbReference type="PIRSF" id="PIRSF001235">
    <property type="entry name" value="Amidase_carbamoylase"/>
    <property type="match status" value="1"/>
</dbReference>
<dbReference type="GO" id="GO:0016813">
    <property type="term" value="F:hydrolase activity, acting on carbon-nitrogen (but not peptide) bonds, in linear amidines"/>
    <property type="evidence" value="ECO:0007669"/>
    <property type="project" value="InterPro"/>
</dbReference>
<feature type="domain" description="Peptidase M20 dimerisation" evidence="5">
    <location>
        <begin position="218"/>
        <end position="312"/>
    </location>
</feature>
<dbReference type="Gene3D" id="3.30.70.360">
    <property type="match status" value="1"/>
</dbReference>
<dbReference type="RefSeq" id="WP_176010323.1">
    <property type="nucleotide sequence ID" value="NZ_CP041372.2"/>
</dbReference>
<gene>
    <name evidence="6" type="ORF">FLK61_37560</name>
</gene>
<feature type="binding site" evidence="4">
    <location>
        <position position="276"/>
    </location>
    <ligand>
        <name>allantoate</name>
        <dbReference type="ChEBI" id="CHEBI:17536"/>
    </ligand>
</feature>
<feature type="binding site" evidence="4">
    <location>
        <position position="289"/>
    </location>
    <ligand>
        <name>allantoate</name>
        <dbReference type="ChEBI" id="CHEBI:17536"/>
    </ligand>
</feature>
<dbReference type="InterPro" id="IPR036264">
    <property type="entry name" value="Bact_exopeptidase_dim_dom"/>
</dbReference>
<comment type="cofactor">
    <cofactor evidence="3">
        <name>Zn(2+)</name>
        <dbReference type="ChEBI" id="CHEBI:29105"/>
    </cofactor>
    <text evidence="3">Binds 2 Zn(2+) ions per subunit.</text>
</comment>